<reference evidence="1 2" key="1">
    <citation type="journal article" date="2013" name="Genome Announc.">
        <title>Genome Sequence of the Obligate Gammaproteobacterial Methanotroph Methylomicrobium album Strain BG8.</title>
        <authorList>
            <person name="Kits K.D."/>
            <person name="Kalyuzhnaya M.G."/>
            <person name="Klotz M.G."/>
            <person name="Jetten M.S."/>
            <person name="Op den Camp H.J."/>
            <person name="Vuilleumier S."/>
            <person name="Bringel F."/>
            <person name="Dispirito A.A."/>
            <person name="Murrell J.C."/>
            <person name="Bruce D."/>
            <person name="Cheng J.F."/>
            <person name="Copeland A."/>
            <person name="Goodwin L."/>
            <person name="Hauser L."/>
            <person name="Lajus A."/>
            <person name="Land M.L."/>
            <person name="Lapidus A."/>
            <person name="Lucas S."/>
            <person name="Medigue C."/>
            <person name="Pitluck S."/>
            <person name="Woyke T."/>
            <person name="Zeytun A."/>
            <person name="Stein L.Y."/>
        </authorList>
    </citation>
    <scope>NUCLEOTIDE SEQUENCE [LARGE SCALE GENOMIC DNA]</scope>
    <source>
        <strain evidence="1 2">BG8</strain>
    </source>
</reference>
<dbReference type="HOGENOM" id="CLU_2862630_0_0_6"/>
<name>H8GG37_METAL</name>
<accession>H8GG37</accession>
<organism evidence="1 2">
    <name type="scientific">Methylomicrobium album BG8</name>
    <dbReference type="NCBI Taxonomy" id="686340"/>
    <lineage>
        <taxon>Bacteria</taxon>
        <taxon>Pseudomonadati</taxon>
        <taxon>Pseudomonadota</taxon>
        <taxon>Gammaproteobacteria</taxon>
        <taxon>Methylococcales</taxon>
        <taxon>Methylococcaceae</taxon>
        <taxon>Methylomicrobium</taxon>
    </lineage>
</organism>
<dbReference type="Proteomes" id="UP000005090">
    <property type="component" value="Chromosome"/>
</dbReference>
<evidence type="ECO:0000313" key="1">
    <source>
        <dbReference type="EMBL" id="EIC29961.1"/>
    </source>
</evidence>
<proteinExistence type="predicted"/>
<sequence>MELNPIALDVPVDQAKGVAAETVHMAVSCLPLSDITIEIWCKVSDREVRKSFRSIKSMGSVQMA</sequence>
<evidence type="ECO:0000313" key="2">
    <source>
        <dbReference type="Proteomes" id="UP000005090"/>
    </source>
</evidence>
<gene>
    <name evidence="1" type="ORF">Metal_2214</name>
</gene>
<dbReference type="EMBL" id="CM001475">
    <property type="protein sequence ID" value="EIC29961.1"/>
    <property type="molecule type" value="Genomic_DNA"/>
</dbReference>
<keyword evidence="2" id="KW-1185">Reference proteome</keyword>
<protein>
    <submittedName>
        <fullName evidence="1">Uncharacterized protein</fullName>
    </submittedName>
</protein>
<dbReference type="AlphaFoldDB" id="H8GG37"/>